<dbReference type="PROSITE" id="PS50833">
    <property type="entry name" value="BRIX"/>
    <property type="match status" value="1"/>
</dbReference>
<keyword evidence="5" id="KW-0690">Ribosome biogenesis</keyword>
<name>A0AAF3EBJ0_9BILA</name>
<dbReference type="GO" id="GO:0019843">
    <property type="term" value="F:rRNA binding"/>
    <property type="evidence" value="ECO:0007669"/>
    <property type="project" value="InterPro"/>
</dbReference>
<evidence type="ECO:0000256" key="7">
    <source>
        <dbReference type="ARBA" id="ARBA00080845"/>
    </source>
</evidence>
<comment type="similarity">
    <text evidence="3">Belongs to the BRX1 family.</text>
</comment>
<dbReference type="GO" id="GO:0006364">
    <property type="term" value="P:rRNA processing"/>
    <property type="evidence" value="ECO:0007669"/>
    <property type="project" value="InterPro"/>
</dbReference>
<comment type="function">
    <text evidence="1">Required for biogenesis of the 60S ribosomal subunit.</text>
</comment>
<evidence type="ECO:0000256" key="1">
    <source>
        <dbReference type="ARBA" id="ARBA00003439"/>
    </source>
</evidence>
<protein>
    <recommendedName>
        <fullName evidence="4">Ribosome biogenesis protein BRX1 homolog</fullName>
    </recommendedName>
    <alternativeName>
        <fullName evidence="7">Brix domain-containing protein 2 homolog</fullName>
    </alternativeName>
</protein>
<feature type="compositionally biased region" description="Acidic residues" evidence="8">
    <location>
        <begin position="21"/>
        <end position="35"/>
    </location>
</feature>
<feature type="region of interest" description="Disordered" evidence="8">
    <location>
        <begin position="1"/>
        <end position="43"/>
    </location>
</feature>
<accession>A0AAF3EBJ0</accession>
<evidence type="ECO:0000256" key="8">
    <source>
        <dbReference type="SAM" id="MobiDB-lite"/>
    </source>
</evidence>
<dbReference type="SMART" id="SM00879">
    <property type="entry name" value="Brix"/>
    <property type="match status" value="1"/>
</dbReference>
<keyword evidence="10" id="KW-1185">Reference proteome</keyword>
<dbReference type="PANTHER" id="PTHR13634:SF0">
    <property type="entry name" value="RIBOSOME BIOGENESIS PROTEIN BRX1 HOMOLOG"/>
    <property type="match status" value="1"/>
</dbReference>
<dbReference type="GO" id="GO:0000027">
    <property type="term" value="P:ribosomal large subunit assembly"/>
    <property type="evidence" value="ECO:0007669"/>
    <property type="project" value="TreeGrafter"/>
</dbReference>
<evidence type="ECO:0000256" key="4">
    <source>
        <dbReference type="ARBA" id="ARBA00020522"/>
    </source>
</evidence>
<dbReference type="Proteomes" id="UP000887575">
    <property type="component" value="Unassembled WGS sequence"/>
</dbReference>
<evidence type="ECO:0000313" key="11">
    <source>
        <dbReference type="WBParaSite" id="MBELARI_LOCUS11308"/>
    </source>
</evidence>
<proteinExistence type="inferred from homology"/>
<dbReference type="InterPro" id="IPR026532">
    <property type="entry name" value="BRX1"/>
</dbReference>
<dbReference type="Gene3D" id="3.40.50.10480">
    <property type="entry name" value="Probable brix-domain ribosomal biogenesis protein"/>
    <property type="match status" value="1"/>
</dbReference>
<reference evidence="11" key="1">
    <citation type="submission" date="2024-02" db="UniProtKB">
        <authorList>
            <consortium name="WormBaseParasite"/>
        </authorList>
    </citation>
    <scope>IDENTIFICATION</scope>
</reference>
<organism evidence="10 11">
    <name type="scientific">Mesorhabditis belari</name>
    <dbReference type="NCBI Taxonomy" id="2138241"/>
    <lineage>
        <taxon>Eukaryota</taxon>
        <taxon>Metazoa</taxon>
        <taxon>Ecdysozoa</taxon>
        <taxon>Nematoda</taxon>
        <taxon>Chromadorea</taxon>
        <taxon>Rhabditida</taxon>
        <taxon>Rhabditina</taxon>
        <taxon>Rhabditomorpha</taxon>
        <taxon>Rhabditoidea</taxon>
        <taxon>Rhabditidae</taxon>
        <taxon>Mesorhabditinae</taxon>
        <taxon>Mesorhabditis</taxon>
    </lineage>
</organism>
<evidence type="ECO:0000259" key="9">
    <source>
        <dbReference type="PROSITE" id="PS50833"/>
    </source>
</evidence>
<dbReference type="GO" id="GO:0005730">
    <property type="term" value="C:nucleolus"/>
    <property type="evidence" value="ECO:0007669"/>
    <property type="project" value="UniProtKB-SubCell"/>
</dbReference>
<dbReference type="AlphaFoldDB" id="A0AAF3EBJ0"/>
<sequence length="320" mass="36786">MGKAQKLLAIAPSRKIKEESDGSESESSSDDESVEQSDTKKVSNSKWTNRTRVLIFCSRGSDFRTRHLMKDLCTLMPHTKSETKFDKKASLSMINEIAEMKNCSKVMYFESRKHKDHYLWLSNVESGPSMKFLVHNVHTMDELKMSGNCLKASRPILSFDSTFDEKPHLAIIKRSLTQIFSTPNYHPRSQPFVDHVFTFSVSTDDKIWFRNFQVVDESLKLQEIGPRFVLELIRVFNGSFEGAVLYDNPNYESPNDKRRVLKLAHQNKYANRKLNEKMQDAKEIEVKAALKEKVEDPAGEIFNTEALQVSEEARKGSFSN</sequence>
<dbReference type="InterPro" id="IPR007109">
    <property type="entry name" value="Brix"/>
</dbReference>
<dbReference type="PANTHER" id="PTHR13634">
    <property type="entry name" value="RIBOSOME BIOGENESIS PROTEIN BRIX"/>
    <property type="match status" value="1"/>
</dbReference>
<comment type="subcellular location">
    <subcellularLocation>
        <location evidence="2">Nucleus</location>
        <location evidence="2">Nucleolus</location>
    </subcellularLocation>
</comment>
<dbReference type="SUPFAM" id="SSF52954">
    <property type="entry name" value="Class II aaRS ABD-related"/>
    <property type="match status" value="1"/>
</dbReference>
<evidence type="ECO:0000256" key="3">
    <source>
        <dbReference type="ARBA" id="ARBA00006369"/>
    </source>
</evidence>
<evidence type="ECO:0000256" key="2">
    <source>
        <dbReference type="ARBA" id="ARBA00004604"/>
    </source>
</evidence>
<evidence type="ECO:0000313" key="10">
    <source>
        <dbReference type="Proteomes" id="UP000887575"/>
    </source>
</evidence>
<dbReference type="Pfam" id="PF04427">
    <property type="entry name" value="Brix"/>
    <property type="match status" value="1"/>
</dbReference>
<evidence type="ECO:0000256" key="6">
    <source>
        <dbReference type="ARBA" id="ARBA00023242"/>
    </source>
</evidence>
<evidence type="ECO:0000256" key="5">
    <source>
        <dbReference type="ARBA" id="ARBA00022517"/>
    </source>
</evidence>
<keyword evidence="6" id="KW-0539">Nucleus</keyword>
<dbReference type="FunFam" id="3.40.50.10480:FF:000003">
    <property type="entry name" value="Ribosome biogenesis protein BRX1"/>
    <property type="match status" value="1"/>
</dbReference>
<dbReference type="WBParaSite" id="MBELARI_LOCUS11308">
    <property type="protein sequence ID" value="MBELARI_LOCUS11308"/>
    <property type="gene ID" value="MBELARI_LOCUS11308"/>
</dbReference>
<feature type="domain" description="Brix" evidence="9">
    <location>
        <begin position="51"/>
        <end position="241"/>
    </location>
</feature>